<dbReference type="GO" id="GO:0032259">
    <property type="term" value="P:methylation"/>
    <property type="evidence" value="ECO:0007669"/>
    <property type="project" value="UniProtKB-KW"/>
</dbReference>
<feature type="binding site" description="axial binding residue" evidence="5">
    <location>
        <position position="500"/>
    </location>
    <ligand>
        <name>heme</name>
        <dbReference type="ChEBI" id="CHEBI:30413"/>
    </ligand>
    <ligandPart>
        <name>Fe</name>
        <dbReference type="ChEBI" id="CHEBI:18248"/>
    </ligandPart>
</feature>
<feature type="region of interest" description="Disordered" evidence="7">
    <location>
        <begin position="263"/>
        <end position="291"/>
    </location>
</feature>
<dbReference type="GO" id="GO:0005506">
    <property type="term" value="F:iron ion binding"/>
    <property type="evidence" value="ECO:0007669"/>
    <property type="project" value="InterPro"/>
</dbReference>
<dbReference type="InterPro" id="IPR050121">
    <property type="entry name" value="Cytochrome_P450_monoxygenase"/>
</dbReference>
<accession>A0A1S8B8E4</accession>
<evidence type="ECO:0000256" key="5">
    <source>
        <dbReference type="PIRSR" id="PIRSR602401-1"/>
    </source>
</evidence>
<dbReference type="InterPro" id="IPR036396">
    <property type="entry name" value="Cyt_P450_sf"/>
</dbReference>
<evidence type="ECO:0000256" key="3">
    <source>
        <dbReference type="ARBA" id="ARBA00022723"/>
    </source>
</evidence>
<evidence type="ECO:0000256" key="2">
    <source>
        <dbReference type="ARBA" id="ARBA00010617"/>
    </source>
</evidence>
<comment type="caution">
    <text evidence="8">The sequence shown here is derived from an EMBL/GenBank/DDBJ whole genome shotgun (WGS) entry which is preliminary data.</text>
</comment>
<dbReference type="GO" id="GO:0020037">
    <property type="term" value="F:heme binding"/>
    <property type="evidence" value="ECO:0007669"/>
    <property type="project" value="InterPro"/>
</dbReference>
<dbReference type="InterPro" id="IPR017972">
    <property type="entry name" value="Cyt_P450_CS"/>
</dbReference>
<dbReference type="PRINTS" id="PR00385">
    <property type="entry name" value="P450"/>
</dbReference>
<keyword evidence="4 5" id="KW-0408">Iron</keyword>
<protein>
    <submittedName>
        <fullName evidence="8">Pisatin demethylase</fullName>
    </submittedName>
</protein>
<comment type="similarity">
    <text evidence="2 6">Belongs to the cytochrome P450 family.</text>
</comment>
<keyword evidence="8" id="KW-0489">Methyltransferase</keyword>
<dbReference type="GO" id="GO:0008168">
    <property type="term" value="F:methyltransferase activity"/>
    <property type="evidence" value="ECO:0007669"/>
    <property type="project" value="UniProtKB-KW"/>
</dbReference>
<dbReference type="Proteomes" id="UP000190776">
    <property type="component" value="Unassembled WGS sequence"/>
</dbReference>
<dbReference type="PANTHER" id="PTHR24305">
    <property type="entry name" value="CYTOCHROME P450"/>
    <property type="match status" value="1"/>
</dbReference>
<dbReference type="EMBL" id="MSZU01000111">
    <property type="protein sequence ID" value="OMP83807.1"/>
    <property type="molecule type" value="Genomic_DNA"/>
</dbReference>
<dbReference type="AlphaFoldDB" id="A0A1S8B8E4"/>
<dbReference type="CDD" id="cd11060">
    <property type="entry name" value="CYP57A1-like"/>
    <property type="match status" value="1"/>
</dbReference>
<comment type="cofactor">
    <cofactor evidence="1 5">
        <name>heme</name>
        <dbReference type="ChEBI" id="CHEBI:30413"/>
    </cofactor>
</comment>
<dbReference type="PANTHER" id="PTHR24305:SF232">
    <property type="entry name" value="P450, PUTATIVE (EUROFUNG)-RELATED"/>
    <property type="match status" value="1"/>
</dbReference>
<dbReference type="GO" id="GO:0016705">
    <property type="term" value="F:oxidoreductase activity, acting on paired donors, with incorporation or reduction of molecular oxygen"/>
    <property type="evidence" value="ECO:0007669"/>
    <property type="project" value="InterPro"/>
</dbReference>
<dbReference type="InterPro" id="IPR001128">
    <property type="entry name" value="Cyt_P450"/>
</dbReference>
<evidence type="ECO:0000313" key="8">
    <source>
        <dbReference type="EMBL" id="OMP83807.1"/>
    </source>
</evidence>
<evidence type="ECO:0000256" key="7">
    <source>
        <dbReference type="SAM" id="MobiDB-lite"/>
    </source>
</evidence>
<dbReference type="InterPro" id="IPR002401">
    <property type="entry name" value="Cyt_P450_E_grp-I"/>
</dbReference>
<feature type="compositionally biased region" description="Acidic residues" evidence="7">
    <location>
        <begin position="265"/>
        <end position="274"/>
    </location>
</feature>
<keyword evidence="6" id="KW-0560">Oxidoreductase</keyword>
<dbReference type="PRINTS" id="PR00463">
    <property type="entry name" value="EP450I"/>
</dbReference>
<reference evidence="8 9" key="1">
    <citation type="submission" date="2017-01" db="EMBL/GenBank/DDBJ databases">
        <title>Draft genome sequence of Diplodia seriata F98.1, a fungal species involved in grapevine trunk diseases.</title>
        <authorList>
            <person name="Robert-Siegwald G."/>
            <person name="Vallet J."/>
            <person name="Abou-Mansour E."/>
            <person name="Xu J."/>
            <person name="Rey P."/>
            <person name="Bertsch C."/>
            <person name="Rego C."/>
            <person name="Larignon P."/>
            <person name="Fontaine F."/>
            <person name="Lebrun M.-H."/>
        </authorList>
    </citation>
    <scope>NUCLEOTIDE SEQUENCE [LARGE SCALE GENOMIC DNA]</scope>
    <source>
        <strain evidence="8 9">F98.1</strain>
    </source>
</reference>
<gene>
    <name evidence="8" type="ORF">BK809_0005188</name>
</gene>
<dbReference type="Gene3D" id="1.10.630.10">
    <property type="entry name" value="Cytochrome P450"/>
    <property type="match status" value="1"/>
</dbReference>
<dbReference type="PROSITE" id="PS00086">
    <property type="entry name" value="CYTOCHROME_P450"/>
    <property type="match status" value="1"/>
</dbReference>
<evidence type="ECO:0000256" key="6">
    <source>
        <dbReference type="RuleBase" id="RU000461"/>
    </source>
</evidence>
<evidence type="ECO:0000256" key="1">
    <source>
        <dbReference type="ARBA" id="ARBA00001971"/>
    </source>
</evidence>
<proteinExistence type="inferred from homology"/>
<dbReference type="STRING" id="420778.A0A1S8B8E4"/>
<dbReference type="GO" id="GO:0004497">
    <property type="term" value="F:monooxygenase activity"/>
    <property type="evidence" value="ECO:0007669"/>
    <property type="project" value="UniProtKB-KW"/>
</dbReference>
<sequence>MLLDRLYDALTFPLLIKLCVAGVVVRLLHNKYGNGINHIPGPFLAAFTDLWRLWIVWKRRPEAVHIRLHDKYGKLVRIGPNTVIVSDTQAAKQIYALNAGFSDFYPVQQTVAKGRPLYTMFSTTDEAFHAKLRRAVSNAYAMSTIVQYEPLVDSTTTAFLAQLARRYADNRVVCDFGTWLQYYSFDVIGELTYSKRLGFVDRGEDVDGIIRDLEWLLDYVAVIGQIPILDRVFLKNPFRLWKSKHGYSRSNTPVVEFAKKRMAESNDDDVEDGKDDNNNNNNNTDEQQQPKQLDFLSRFRASHRKDPAFIGPDRVLALTVANMFAGSDTTAISLRAVFYHLLRRPEAMGKLMAELTAAVGERNRNKEDEEEVLGEEGDVGGDDGWASSLLRWSDVRDLPYLGAVVNEALRVHPAAGLPLERVVPAGGVTLSCGGGGSGGNAFLPAGTIVGCSAWALHREADVFGADVDAFRPERWLEGSVARRAEMRNCLFAFGAGARTCVGKNVSLLEIYKLVPAVLLNFELELVRPEREWTIHNAWFVKQSDFFVRLRRRTREGVGKCRAV</sequence>
<organism evidence="8 9">
    <name type="scientific">Diplodia seriata</name>
    <dbReference type="NCBI Taxonomy" id="420778"/>
    <lineage>
        <taxon>Eukaryota</taxon>
        <taxon>Fungi</taxon>
        <taxon>Dikarya</taxon>
        <taxon>Ascomycota</taxon>
        <taxon>Pezizomycotina</taxon>
        <taxon>Dothideomycetes</taxon>
        <taxon>Dothideomycetes incertae sedis</taxon>
        <taxon>Botryosphaeriales</taxon>
        <taxon>Botryosphaeriaceae</taxon>
        <taxon>Diplodia</taxon>
    </lineage>
</organism>
<name>A0A1S8B8E4_9PEZI</name>
<evidence type="ECO:0000256" key="4">
    <source>
        <dbReference type="ARBA" id="ARBA00023004"/>
    </source>
</evidence>
<keyword evidence="8" id="KW-0808">Transferase</keyword>
<dbReference type="FunFam" id="1.10.630.10:FF:000050">
    <property type="entry name" value="Cytochrome P450 monooxygenase"/>
    <property type="match status" value="1"/>
</dbReference>
<keyword evidence="3 5" id="KW-0479">Metal-binding</keyword>
<evidence type="ECO:0000313" key="9">
    <source>
        <dbReference type="Proteomes" id="UP000190776"/>
    </source>
</evidence>
<dbReference type="SUPFAM" id="SSF48264">
    <property type="entry name" value="Cytochrome P450"/>
    <property type="match status" value="1"/>
</dbReference>
<dbReference type="Pfam" id="PF00067">
    <property type="entry name" value="p450"/>
    <property type="match status" value="1"/>
</dbReference>
<dbReference type="OrthoDB" id="3934656at2759"/>
<keyword evidence="5 6" id="KW-0349">Heme</keyword>
<keyword evidence="6" id="KW-0503">Monooxygenase</keyword>